<evidence type="ECO:0000256" key="1">
    <source>
        <dbReference type="SAM" id="MobiDB-lite"/>
    </source>
</evidence>
<accession>A0A7S3YIC8</accession>
<protein>
    <recommendedName>
        <fullName evidence="2">GAF domain-containing protein</fullName>
    </recommendedName>
</protein>
<evidence type="ECO:0000313" key="3">
    <source>
        <dbReference type="EMBL" id="CAE0652496.1"/>
    </source>
</evidence>
<feature type="region of interest" description="Disordered" evidence="1">
    <location>
        <begin position="211"/>
        <end position="292"/>
    </location>
</feature>
<sequence length="292" mass="32215">MSLTKRAPDSKLPRFRPALPPENELLRLGLLKSLRIMDTTREEVFDTLLWLATSVCSTEMGAIGFIDADRQWFKAIRGVEGCSETPRDLAFCSHSILHPNKLTIVPDTKEDDRFADNPTVTGGPKIRFYAAMPIGIEVGLQSLCVGTICVFSTQPKTLSDSQKIALRHFGNIVRGALLYRKNEIENTGRVSKLTDLDSEAAVRVTNTLTENEGGGPTVRSVPMPRSMTLSRPCKPDRSKKNTLIRDFSAEDISRDIKDVQPPTRSESAGTLMRSASFGSFPKDLSNFSVPNA</sequence>
<gene>
    <name evidence="3" type="ORF">LGLO00237_LOCUS5606</name>
</gene>
<feature type="compositionally biased region" description="Basic and acidic residues" evidence="1">
    <location>
        <begin position="247"/>
        <end position="258"/>
    </location>
</feature>
<organism evidence="3">
    <name type="scientific">Lotharella globosa</name>
    <dbReference type="NCBI Taxonomy" id="91324"/>
    <lineage>
        <taxon>Eukaryota</taxon>
        <taxon>Sar</taxon>
        <taxon>Rhizaria</taxon>
        <taxon>Cercozoa</taxon>
        <taxon>Chlorarachniophyceae</taxon>
        <taxon>Lotharella</taxon>
    </lineage>
</organism>
<dbReference type="PANTHER" id="PTHR43102:SF2">
    <property type="entry name" value="GAF DOMAIN-CONTAINING PROTEIN"/>
    <property type="match status" value="1"/>
</dbReference>
<dbReference type="SUPFAM" id="SSF55781">
    <property type="entry name" value="GAF domain-like"/>
    <property type="match status" value="1"/>
</dbReference>
<proteinExistence type="predicted"/>
<dbReference type="Pfam" id="PF01590">
    <property type="entry name" value="GAF"/>
    <property type="match status" value="1"/>
</dbReference>
<dbReference type="InterPro" id="IPR003018">
    <property type="entry name" value="GAF"/>
</dbReference>
<dbReference type="Gene3D" id="3.30.450.40">
    <property type="match status" value="1"/>
</dbReference>
<dbReference type="EMBL" id="HBIV01007560">
    <property type="protein sequence ID" value="CAE0652496.1"/>
    <property type="molecule type" value="Transcribed_RNA"/>
</dbReference>
<reference evidence="3" key="1">
    <citation type="submission" date="2021-01" db="EMBL/GenBank/DDBJ databases">
        <authorList>
            <person name="Corre E."/>
            <person name="Pelletier E."/>
            <person name="Niang G."/>
            <person name="Scheremetjew M."/>
            <person name="Finn R."/>
            <person name="Kale V."/>
            <person name="Holt S."/>
            <person name="Cochrane G."/>
            <person name="Meng A."/>
            <person name="Brown T."/>
            <person name="Cohen L."/>
        </authorList>
    </citation>
    <scope>NUCLEOTIDE SEQUENCE</scope>
    <source>
        <strain evidence="3">CCCM811</strain>
    </source>
</reference>
<dbReference type="PANTHER" id="PTHR43102">
    <property type="entry name" value="SLR1143 PROTEIN"/>
    <property type="match status" value="1"/>
</dbReference>
<dbReference type="InterPro" id="IPR029016">
    <property type="entry name" value="GAF-like_dom_sf"/>
</dbReference>
<name>A0A7S3YIC8_9EUKA</name>
<dbReference type="AlphaFoldDB" id="A0A7S3YIC8"/>
<feature type="domain" description="GAF" evidence="2">
    <location>
        <begin position="41"/>
        <end position="173"/>
    </location>
</feature>
<evidence type="ECO:0000259" key="2">
    <source>
        <dbReference type="Pfam" id="PF01590"/>
    </source>
</evidence>